<keyword evidence="3 5" id="KW-1133">Transmembrane helix</keyword>
<keyword evidence="4 5" id="KW-0472">Membrane</keyword>
<comment type="subcellular location">
    <subcellularLocation>
        <location evidence="1">Membrane</location>
        <topology evidence="1">Multi-pass membrane protein</topology>
    </subcellularLocation>
</comment>
<reference evidence="7" key="1">
    <citation type="submission" date="2016-11" db="EMBL/GenBank/DDBJ databases">
        <title>Trade-off between light-utilization and light-protection in marine flavobacteria.</title>
        <authorList>
            <person name="Kumagai Y."/>
            <person name="Yoshizawa S."/>
            <person name="Kogure K."/>
        </authorList>
    </citation>
    <scope>NUCLEOTIDE SEQUENCE [LARGE SCALE GENOMIC DNA]</scope>
    <source>
        <strain evidence="7">SG-18</strain>
    </source>
</reference>
<dbReference type="Proteomes" id="UP000239366">
    <property type="component" value="Unassembled WGS sequence"/>
</dbReference>
<dbReference type="RefSeq" id="WP_105002406.1">
    <property type="nucleotide sequence ID" value="NZ_MQVX01000001.1"/>
</dbReference>
<feature type="transmembrane region" description="Helical" evidence="5">
    <location>
        <begin position="24"/>
        <end position="41"/>
    </location>
</feature>
<keyword evidence="2 5" id="KW-0812">Transmembrane</keyword>
<dbReference type="AlphaFoldDB" id="A0A2S7TB32"/>
<name>A0A2S7TB32_9FLAO</name>
<feature type="transmembrane region" description="Helical" evidence="5">
    <location>
        <begin position="116"/>
        <end position="140"/>
    </location>
</feature>
<evidence type="ECO:0000256" key="2">
    <source>
        <dbReference type="ARBA" id="ARBA00022692"/>
    </source>
</evidence>
<evidence type="ECO:0008006" key="8">
    <source>
        <dbReference type="Google" id="ProtNLM"/>
    </source>
</evidence>
<evidence type="ECO:0000256" key="5">
    <source>
        <dbReference type="SAM" id="Phobius"/>
    </source>
</evidence>
<dbReference type="Pfam" id="PF09685">
    <property type="entry name" value="MamF_MmsF"/>
    <property type="match status" value="1"/>
</dbReference>
<evidence type="ECO:0000256" key="4">
    <source>
        <dbReference type="ARBA" id="ARBA00023136"/>
    </source>
</evidence>
<organism evidence="6 7">
    <name type="scientific">Aureicoccus marinus</name>
    <dbReference type="NCBI Taxonomy" id="754435"/>
    <lineage>
        <taxon>Bacteria</taxon>
        <taxon>Pseudomonadati</taxon>
        <taxon>Bacteroidota</taxon>
        <taxon>Flavobacteriia</taxon>
        <taxon>Flavobacteriales</taxon>
        <taxon>Flavobacteriaceae</taxon>
        <taxon>Aureicoccus</taxon>
    </lineage>
</organism>
<evidence type="ECO:0000313" key="7">
    <source>
        <dbReference type="Proteomes" id="UP000239366"/>
    </source>
</evidence>
<dbReference type="EMBL" id="MQVX01000001">
    <property type="protein sequence ID" value="PQJ16745.1"/>
    <property type="molecule type" value="Genomic_DNA"/>
</dbReference>
<sequence length="161" mass="17916">MAEVISKHERNLGALIHASTFSKYIFPFGNFIVPLLLWSANKRDYAFVDHNGREALNFQLSMLLYSIIAGMIGIPFIIGSLPNLFHDGFLDLGSLNELNSLNVHFHGDGGWRLSRAFLPAGITGLVHLTLIVLNIVYSILATVRTADGQLFNYPLSIKFIK</sequence>
<feature type="transmembrane region" description="Helical" evidence="5">
    <location>
        <begin position="62"/>
        <end position="85"/>
    </location>
</feature>
<protein>
    <recommendedName>
        <fullName evidence="8">DUF4870 domain-containing protein</fullName>
    </recommendedName>
</protein>
<comment type="caution">
    <text evidence="6">The sequence shown here is derived from an EMBL/GenBank/DDBJ whole genome shotgun (WGS) entry which is preliminary data.</text>
</comment>
<dbReference type="InterPro" id="IPR019109">
    <property type="entry name" value="MamF_MmsF"/>
</dbReference>
<dbReference type="OrthoDB" id="9808930at2"/>
<accession>A0A2S7TB32</accession>
<proteinExistence type="predicted"/>
<evidence type="ECO:0000256" key="3">
    <source>
        <dbReference type="ARBA" id="ARBA00022989"/>
    </source>
</evidence>
<gene>
    <name evidence="6" type="ORF">BST99_02455</name>
</gene>
<keyword evidence="7" id="KW-1185">Reference proteome</keyword>
<evidence type="ECO:0000313" key="6">
    <source>
        <dbReference type="EMBL" id="PQJ16745.1"/>
    </source>
</evidence>
<evidence type="ECO:0000256" key="1">
    <source>
        <dbReference type="ARBA" id="ARBA00004141"/>
    </source>
</evidence>